<protein>
    <recommendedName>
        <fullName evidence="4">Calcium-binding protein</fullName>
    </recommendedName>
</protein>
<dbReference type="Pfam" id="PF00353">
    <property type="entry name" value="HemolysinCabind"/>
    <property type="match status" value="1"/>
</dbReference>
<evidence type="ECO:0008006" key="4">
    <source>
        <dbReference type="Google" id="ProtNLM"/>
    </source>
</evidence>
<dbReference type="SUPFAM" id="SSF51120">
    <property type="entry name" value="beta-Roll"/>
    <property type="match status" value="1"/>
</dbReference>
<feature type="compositionally biased region" description="Pro residues" evidence="1">
    <location>
        <begin position="321"/>
        <end position="339"/>
    </location>
</feature>
<dbReference type="InterPro" id="IPR018511">
    <property type="entry name" value="Hemolysin-typ_Ca-bd_CS"/>
</dbReference>
<dbReference type="SUPFAM" id="SSF51126">
    <property type="entry name" value="Pectin lyase-like"/>
    <property type="match status" value="1"/>
</dbReference>
<dbReference type="PROSITE" id="PS00330">
    <property type="entry name" value="HEMOLYSIN_CALCIUM"/>
    <property type="match status" value="1"/>
</dbReference>
<accession>A0ABP7T017</accession>
<feature type="compositionally biased region" description="Low complexity" evidence="1">
    <location>
        <begin position="340"/>
        <end position="356"/>
    </location>
</feature>
<evidence type="ECO:0000313" key="2">
    <source>
        <dbReference type="EMBL" id="GAA4018901.1"/>
    </source>
</evidence>
<dbReference type="EMBL" id="BAABBQ010000001">
    <property type="protein sequence ID" value="GAA4018901.1"/>
    <property type="molecule type" value="Genomic_DNA"/>
</dbReference>
<dbReference type="Proteomes" id="UP001500235">
    <property type="component" value="Unassembled WGS sequence"/>
</dbReference>
<comment type="caution">
    <text evidence="2">The sequence shown here is derived from an EMBL/GenBank/DDBJ whole genome shotgun (WGS) entry which is preliminary data.</text>
</comment>
<name>A0ABP7T017_9SPHN</name>
<dbReference type="InterPro" id="IPR001343">
    <property type="entry name" value="Hemolysn_Ca-bd"/>
</dbReference>
<reference evidence="3" key="1">
    <citation type="journal article" date="2019" name="Int. J. Syst. Evol. Microbiol.">
        <title>The Global Catalogue of Microorganisms (GCM) 10K type strain sequencing project: providing services to taxonomists for standard genome sequencing and annotation.</title>
        <authorList>
            <consortium name="The Broad Institute Genomics Platform"/>
            <consortium name="The Broad Institute Genome Sequencing Center for Infectious Disease"/>
            <person name="Wu L."/>
            <person name="Ma J."/>
        </authorList>
    </citation>
    <scope>NUCLEOTIDE SEQUENCE [LARGE SCALE GENOMIC DNA]</scope>
    <source>
        <strain evidence="3">JCM 17563</strain>
    </source>
</reference>
<proteinExistence type="predicted"/>
<dbReference type="Gene3D" id="2.150.10.10">
    <property type="entry name" value="Serralysin-like metalloprotease, C-terminal"/>
    <property type="match status" value="1"/>
</dbReference>
<dbReference type="RefSeq" id="WP_344707096.1">
    <property type="nucleotide sequence ID" value="NZ_BAABBQ010000001.1"/>
</dbReference>
<organism evidence="2 3">
    <name type="scientific">Sphingomonas swuensis</name>
    <dbReference type="NCBI Taxonomy" id="977800"/>
    <lineage>
        <taxon>Bacteria</taxon>
        <taxon>Pseudomonadati</taxon>
        <taxon>Pseudomonadota</taxon>
        <taxon>Alphaproteobacteria</taxon>
        <taxon>Sphingomonadales</taxon>
        <taxon>Sphingomonadaceae</taxon>
        <taxon>Sphingomonas</taxon>
    </lineage>
</organism>
<evidence type="ECO:0000256" key="1">
    <source>
        <dbReference type="SAM" id="MobiDB-lite"/>
    </source>
</evidence>
<dbReference type="InterPro" id="IPR011050">
    <property type="entry name" value="Pectin_lyase_fold/virulence"/>
</dbReference>
<feature type="compositionally biased region" description="Low complexity" evidence="1">
    <location>
        <begin position="307"/>
        <end position="320"/>
    </location>
</feature>
<gene>
    <name evidence="2" type="ORF">GCM10022280_18180</name>
</gene>
<evidence type="ECO:0000313" key="3">
    <source>
        <dbReference type="Proteomes" id="UP001500235"/>
    </source>
</evidence>
<dbReference type="InterPro" id="IPR011049">
    <property type="entry name" value="Serralysin-like_metalloprot_C"/>
</dbReference>
<keyword evidence="3" id="KW-1185">Reference proteome</keyword>
<feature type="region of interest" description="Disordered" evidence="1">
    <location>
        <begin position="307"/>
        <end position="356"/>
    </location>
</feature>
<sequence length="495" mass="52598">MSIITLNQNYGYTAYRVSGLEANSTINATGGSWIVDNSRNDNPDADTSYLDGTGSLNTYPFAVDSAGANLLIKGGSIWGQVPQTSDWQYTYNNSAAVRVNNAPGVVIDDWRLDSTWDAFRVTGTSTNFLIDDAHLSNVRDDALENDDALSGTIRDSLFDGVFSGISLGDSDHKDGSMNTVTLDTVFMRSESYLYKGEVTHVSPFKTDKAAPETTPDIRIINSVIAIEDPNHEGQARLQLAWDNVVESHGNVYLNLSDTPLPSTYPKPPAGFTILQGQQARDYWEACKKAWLDNHDGVGDVAVTALPPLPGVTTGGTTTTPVPAPDPTPTPTPTPDPVPAPTGSTFNGTSSSNTLTGTSLADTINGYGGDDKIFGKGGADVLTGGSGRDKFYFDTDLVGGFDRITDFNVTDDAIYLDNAIFTKLGSGSMSSPVRLTGGYFESGAGVQADDSTDYILYDTKSGMLSYDADGDGVGAPVPIVQLAPDLALTKYDIFVV</sequence>